<reference evidence="3 4" key="1">
    <citation type="submission" date="2019-06" db="EMBL/GenBank/DDBJ databases">
        <title>Mycoplasma falconis type strain whole genome sequence.</title>
        <authorList>
            <person name="Spergser J."/>
        </authorList>
    </citation>
    <scope>NUCLEOTIDE SEQUENCE [LARGE SCALE GENOMIC DNA]</scope>
    <source>
        <strain evidence="3 4">ATCC 51372</strain>
    </source>
</reference>
<dbReference type="RefSeq" id="WP_140781287.1">
    <property type="nucleotide sequence ID" value="NZ_VFSS01000005.1"/>
</dbReference>
<dbReference type="InterPro" id="IPR023582">
    <property type="entry name" value="Impact"/>
</dbReference>
<dbReference type="Proteomes" id="UP000319776">
    <property type="component" value="Unassembled WGS sequence"/>
</dbReference>
<evidence type="ECO:0000313" key="3">
    <source>
        <dbReference type="EMBL" id="TPE57340.1"/>
    </source>
</evidence>
<dbReference type="GO" id="GO:0005737">
    <property type="term" value="C:cytoplasm"/>
    <property type="evidence" value="ECO:0007669"/>
    <property type="project" value="TreeGrafter"/>
</dbReference>
<proteinExistence type="inferred from homology"/>
<comment type="similarity">
    <text evidence="1">Belongs to the IMPACT family.</text>
</comment>
<comment type="caution">
    <text evidence="3">The sequence shown here is derived from an EMBL/GenBank/DDBJ whole genome shotgun (WGS) entry which is preliminary data.</text>
</comment>
<dbReference type="PANTHER" id="PTHR16301">
    <property type="entry name" value="IMPACT-RELATED"/>
    <property type="match status" value="1"/>
</dbReference>
<organism evidence="3 4">
    <name type="scientific">[Mycoplasma] falconis</name>
    <dbReference type="NCBI Taxonomy" id="92403"/>
    <lineage>
        <taxon>Bacteria</taxon>
        <taxon>Bacillati</taxon>
        <taxon>Mycoplasmatota</taxon>
        <taxon>Mycoplasmoidales</taxon>
        <taxon>Metamycoplasmataceae</taxon>
        <taxon>Metamycoplasma</taxon>
    </lineage>
</organism>
<dbReference type="GO" id="GO:0006446">
    <property type="term" value="P:regulation of translational initiation"/>
    <property type="evidence" value="ECO:0007669"/>
    <property type="project" value="TreeGrafter"/>
</dbReference>
<evidence type="ECO:0000313" key="4">
    <source>
        <dbReference type="Proteomes" id="UP000319776"/>
    </source>
</evidence>
<keyword evidence="4" id="KW-1185">Reference proteome</keyword>
<dbReference type="SUPFAM" id="SSF54211">
    <property type="entry name" value="Ribosomal protein S5 domain 2-like"/>
    <property type="match status" value="1"/>
</dbReference>
<dbReference type="Pfam" id="PF01205">
    <property type="entry name" value="Impact_N"/>
    <property type="match status" value="1"/>
</dbReference>
<dbReference type="PANTHER" id="PTHR16301:SF20">
    <property type="entry name" value="IMPACT FAMILY MEMBER YIGZ"/>
    <property type="match status" value="1"/>
</dbReference>
<protein>
    <submittedName>
        <fullName evidence="3">YigZ family protein</fullName>
    </submittedName>
</protein>
<gene>
    <name evidence="3" type="ORF">FJO69_01780</name>
</gene>
<sequence>MKALEIKRSKFIPIMKEIHSKDEFKKIREDLRLEYRPKHIVHAFIIEEDGKIINGFSDDKEPKGVAGMPIYNLMIRKNLKNKVIFVIRYFGGVELGKGNLRRAYVDAANLLFEEE</sequence>
<dbReference type="OrthoDB" id="9813771at2"/>
<feature type="domain" description="Impact N-terminal" evidence="2">
    <location>
        <begin position="7"/>
        <end position="109"/>
    </location>
</feature>
<name>A0A501X9Z5_9BACT</name>
<dbReference type="InterPro" id="IPR020568">
    <property type="entry name" value="Ribosomal_Su5_D2-typ_SF"/>
</dbReference>
<dbReference type="AlphaFoldDB" id="A0A501X9Z5"/>
<accession>A0A501X9Z5</accession>
<evidence type="ECO:0000256" key="1">
    <source>
        <dbReference type="ARBA" id="ARBA00007665"/>
    </source>
</evidence>
<dbReference type="InterPro" id="IPR036956">
    <property type="entry name" value="Impact_N_sf"/>
</dbReference>
<dbReference type="Gene3D" id="3.30.230.30">
    <property type="entry name" value="Impact, N-terminal domain"/>
    <property type="match status" value="1"/>
</dbReference>
<dbReference type="EMBL" id="VFSS01000005">
    <property type="protein sequence ID" value="TPE57340.1"/>
    <property type="molecule type" value="Genomic_DNA"/>
</dbReference>
<dbReference type="InterPro" id="IPR001498">
    <property type="entry name" value="Impact_N"/>
</dbReference>
<evidence type="ECO:0000259" key="2">
    <source>
        <dbReference type="Pfam" id="PF01205"/>
    </source>
</evidence>